<sequence length="591" mass="61372">MRSLRGNTAYMFRVWAVSEAGPGPSADIGGRTGPVAPGTCGTLRSLGGEVLRSEAPIYVEWGPPADTGGAPIVAYRLRLRPLYSDSIGDSYPADTWIDLGLTEHRGEPTEPQRASVQRDKLPASSGCLCSVAALNAAGCTGPPTKELAVFFESQSPETRQTWDYSPGSGIPWRGAEDYSMDSGPSQHGAEHWVVEPGSSLPYAESCGPPLSPEPTGPAPPFSFLGSAQGTSYAPDGASGYGSQEHVEASRRDRDGDDCAGAPGICGTPRAVAGDTLRGEAPLYVEWRPPADVGGFVTVVAYRLSLRPLFYNGLGNACPGESSIDLGLTVHQGGPEDVQSTYVQCDRLPPCPGCLCSVSALDAAGMTGPPTREVPVFFVDGQASEPRSLWELGSPDSGGSQRTGADDRVSEYVADAGGRKPHLDPMAGNPIVPGHLLREQVFFAHQKGLMQAEPDSELPPPRRAAPMLSAGEASSGGSFGEASNDLYAQAVRALHRPRAAGGGPADHANGAPGPVTPQHRINRNSSIQSNAHLHAQLSRMASGPTGGVHVQTLQDVGAKPQGGAGLPRWSEAATFGMGSRGALVAGRPKPAG</sequence>
<dbReference type="InterPro" id="IPR036116">
    <property type="entry name" value="FN3_sf"/>
</dbReference>
<feature type="compositionally biased region" description="Basic and acidic residues" evidence="1">
    <location>
        <begin position="244"/>
        <end position="256"/>
    </location>
</feature>
<feature type="compositionally biased region" description="Pro residues" evidence="1">
    <location>
        <begin position="209"/>
        <end position="220"/>
    </location>
</feature>
<evidence type="ECO:0000256" key="1">
    <source>
        <dbReference type="SAM" id="MobiDB-lite"/>
    </source>
</evidence>
<dbReference type="EMBL" id="HBGE01036808">
    <property type="protein sequence ID" value="CAD9131196.1"/>
    <property type="molecule type" value="Transcribed_RNA"/>
</dbReference>
<evidence type="ECO:0008006" key="3">
    <source>
        <dbReference type="Google" id="ProtNLM"/>
    </source>
</evidence>
<protein>
    <recommendedName>
        <fullName evidence="3">Fibronectin type-III domain-containing protein</fullName>
    </recommendedName>
</protein>
<feature type="compositionally biased region" description="Low complexity" evidence="1">
    <location>
        <begin position="468"/>
        <end position="480"/>
    </location>
</feature>
<dbReference type="SUPFAM" id="SSF49265">
    <property type="entry name" value="Fibronectin type III"/>
    <property type="match status" value="1"/>
</dbReference>
<gene>
    <name evidence="2" type="ORF">ACAT0790_LOCUS22215</name>
</gene>
<feature type="region of interest" description="Disordered" evidence="1">
    <location>
        <begin position="386"/>
        <end position="406"/>
    </location>
</feature>
<organism evidence="2">
    <name type="scientific">Alexandrium catenella</name>
    <name type="common">Red tide dinoflagellate</name>
    <name type="synonym">Gonyaulax catenella</name>
    <dbReference type="NCBI Taxonomy" id="2925"/>
    <lineage>
        <taxon>Eukaryota</taxon>
        <taxon>Sar</taxon>
        <taxon>Alveolata</taxon>
        <taxon>Dinophyceae</taxon>
        <taxon>Gonyaulacales</taxon>
        <taxon>Pyrocystaceae</taxon>
        <taxon>Alexandrium</taxon>
    </lineage>
</organism>
<proteinExistence type="predicted"/>
<feature type="region of interest" description="Disordered" evidence="1">
    <location>
        <begin position="450"/>
        <end position="480"/>
    </location>
</feature>
<dbReference type="InterPro" id="IPR013783">
    <property type="entry name" value="Ig-like_fold"/>
</dbReference>
<dbReference type="AlphaFoldDB" id="A0A7S1QC13"/>
<name>A0A7S1QC13_ALECA</name>
<reference evidence="2" key="1">
    <citation type="submission" date="2021-01" db="EMBL/GenBank/DDBJ databases">
        <authorList>
            <person name="Corre E."/>
            <person name="Pelletier E."/>
            <person name="Niang G."/>
            <person name="Scheremetjew M."/>
            <person name="Finn R."/>
            <person name="Kale V."/>
            <person name="Holt S."/>
            <person name="Cochrane G."/>
            <person name="Meng A."/>
            <person name="Brown T."/>
            <person name="Cohen L."/>
        </authorList>
    </citation>
    <scope>NUCLEOTIDE SEQUENCE</scope>
    <source>
        <strain evidence="2">OF101</strain>
    </source>
</reference>
<feature type="region of interest" description="Disordered" evidence="1">
    <location>
        <begin position="496"/>
        <end position="518"/>
    </location>
</feature>
<accession>A0A7S1QC13</accession>
<evidence type="ECO:0000313" key="2">
    <source>
        <dbReference type="EMBL" id="CAD9131196.1"/>
    </source>
</evidence>
<dbReference type="Gene3D" id="2.60.40.10">
    <property type="entry name" value="Immunoglobulins"/>
    <property type="match status" value="1"/>
</dbReference>
<feature type="region of interest" description="Disordered" evidence="1">
    <location>
        <begin position="200"/>
        <end position="261"/>
    </location>
</feature>